<reference evidence="2" key="1">
    <citation type="journal article" date="2020" name="Stud. Mycol.">
        <title>101 Dothideomycetes genomes: a test case for predicting lifestyles and emergence of pathogens.</title>
        <authorList>
            <person name="Haridas S."/>
            <person name="Albert R."/>
            <person name="Binder M."/>
            <person name="Bloem J."/>
            <person name="Labutti K."/>
            <person name="Salamov A."/>
            <person name="Andreopoulos B."/>
            <person name="Baker S."/>
            <person name="Barry K."/>
            <person name="Bills G."/>
            <person name="Bluhm B."/>
            <person name="Cannon C."/>
            <person name="Castanera R."/>
            <person name="Culley D."/>
            <person name="Daum C."/>
            <person name="Ezra D."/>
            <person name="Gonzalez J."/>
            <person name="Henrissat B."/>
            <person name="Kuo A."/>
            <person name="Liang C."/>
            <person name="Lipzen A."/>
            <person name="Lutzoni F."/>
            <person name="Magnuson J."/>
            <person name="Mondo S."/>
            <person name="Nolan M."/>
            <person name="Ohm R."/>
            <person name="Pangilinan J."/>
            <person name="Park H.-J."/>
            <person name="Ramirez L."/>
            <person name="Alfaro M."/>
            <person name="Sun H."/>
            <person name="Tritt A."/>
            <person name="Yoshinaga Y."/>
            <person name="Zwiers L.-H."/>
            <person name="Turgeon B."/>
            <person name="Goodwin S."/>
            <person name="Spatafora J."/>
            <person name="Crous P."/>
            <person name="Grigoriev I."/>
        </authorList>
    </citation>
    <scope>NUCLEOTIDE SEQUENCE</scope>
    <source>
        <strain evidence="2">CBS 122368</strain>
    </source>
</reference>
<organism evidence="2 3">
    <name type="scientific">Trematosphaeria pertusa</name>
    <dbReference type="NCBI Taxonomy" id="390896"/>
    <lineage>
        <taxon>Eukaryota</taxon>
        <taxon>Fungi</taxon>
        <taxon>Dikarya</taxon>
        <taxon>Ascomycota</taxon>
        <taxon>Pezizomycotina</taxon>
        <taxon>Dothideomycetes</taxon>
        <taxon>Pleosporomycetidae</taxon>
        <taxon>Pleosporales</taxon>
        <taxon>Massarineae</taxon>
        <taxon>Trematosphaeriaceae</taxon>
        <taxon>Trematosphaeria</taxon>
    </lineage>
</organism>
<sequence length="301" mass="33181">MTGSSQIADPECISYEATEIFARQLTSEWTREKTPYRFDDALERARSASEEDTARIFLDAGFSAWLAYFLATNSSTRYYKGQQAEQQTLAAFERLSTENRKVVATKLFNTKAHDTVRPMIEQLSNRLKRRRVDNTEPSLPISPRTTVSTTRPRSETQSRLTANHQTISDCALGGTAEPGHTTTTTRSCSVSVSLPSETLNSVEVTKWSVTLLIIALDAAGSKASEKEFPDGGLVIRDARLYAESKTGYAITFIFATAEVLAAWPKIILPNSPELVRKVVNMESPKIGVNFAIKDSAGGTNK</sequence>
<dbReference type="EMBL" id="ML987228">
    <property type="protein sequence ID" value="KAF2240204.1"/>
    <property type="molecule type" value="Genomic_DNA"/>
</dbReference>
<dbReference type="RefSeq" id="XP_033675208.1">
    <property type="nucleotide sequence ID" value="XM_033832413.1"/>
</dbReference>
<feature type="compositionally biased region" description="Low complexity" evidence="1">
    <location>
        <begin position="141"/>
        <end position="151"/>
    </location>
</feature>
<feature type="region of interest" description="Disordered" evidence="1">
    <location>
        <begin position="131"/>
        <end position="162"/>
    </location>
</feature>
<gene>
    <name evidence="2" type="ORF">BU26DRAFT_556993</name>
</gene>
<protein>
    <submittedName>
        <fullName evidence="2">Uncharacterized protein</fullName>
    </submittedName>
</protein>
<evidence type="ECO:0000256" key="1">
    <source>
        <dbReference type="SAM" id="MobiDB-lite"/>
    </source>
</evidence>
<dbReference type="GeneID" id="54585743"/>
<dbReference type="AlphaFoldDB" id="A0A6A6HPY7"/>
<evidence type="ECO:0000313" key="3">
    <source>
        <dbReference type="Proteomes" id="UP000800094"/>
    </source>
</evidence>
<dbReference type="Proteomes" id="UP000800094">
    <property type="component" value="Unassembled WGS sequence"/>
</dbReference>
<dbReference type="OrthoDB" id="5068804at2759"/>
<accession>A0A6A6HPY7</accession>
<keyword evidence="3" id="KW-1185">Reference proteome</keyword>
<name>A0A6A6HPY7_9PLEO</name>
<evidence type="ECO:0000313" key="2">
    <source>
        <dbReference type="EMBL" id="KAF2240204.1"/>
    </source>
</evidence>
<proteinExistence type="predicted"/>